<gene>
    <name evidence="6" type="primary">cofC</name>
    <name evidence="5" type="synonym">fbiD</name>
    <name evidence="6" type="ORF">C7C46_14685</name>
</gene>
<feature type="binding site" evidence="5">
    <location>
        <position position="164"/>
    </location>
    <ligand>
        <name>phosphoenolpyruvate</name>
        <dbReference type="ChEBI" id="CHEBI:58702"/>
    </ligand>
</feature>
<dbReference type="OrthoDB" id="9151145at2"/>
<dbReference type="EMBL" id="PYBW01000045">
    <property type="protein sequence ID" value="PYC79111.1"/>
    <property type="molecule type" value="Genomic_DNA"/>
</dbReference>
<evidence type="ECO:0000256" key="1">
    <source>
        <dbReference type="ARBA" id="ARBA00022679"/>
    </source>
</evidence>
<keyword evidence="7" id="KW-1185">Reference proteome</keyword>
<dbReference type="Proteomes" id="UP000248039">
    <property type="component" value="Unassembled WGS sequence"/>
</dbReference>
<keyword evidence="2 5" id="KW-0548">Nucleotidyltransferase</keyword>
<dbReference type="GO" id="GO:0043814">
    <property type="term" value="F:phospholactate guanylyltransferase activity"/>
    <property type="evidence" value="ECO:0007669"/>
    <property type="project" value="InterPro"/>
</dbReference>
<keyword evidence="1 5" id="KW-0808">Transferase</keyword>
<sequence length="217" mass="21714">MTQHTVRPPRDAWSLVLPVKPLDRAKSRLAPFAGARRGELALAFALDTVAAALASPLVAQVLVVSQDPRASERLAALGAVVVADEPGGGLNPALSHGAAHARRLRPGTPLAALSADLPALRPAELTRVLAAAAGAGRAFLADAPGAGTTLLACDGHRLLAPAFGGASRARHAAGGARELTLADVPSVRRDVDTGADLAAALALGVGPHTRAAAAALV</sequence>
<dbReference type="NCBIfam" id="TIGR03552">
    <property type="entry name" value="F420_cofC"/>
    <property type="match status" value="1"/>
</dbReference>
<evidence type="ECO:0000256" key="5">
    <source>
        <dbReference type="HAMAP-Rule" id="MF_02114"/>
    </source>
</evidence>
<comment type="catalytic activity">
    <reaction evidence="5">
        <text>phosphoenolpyruvate + GTP + H(+) = enolpyruvoyl-2-diphospho-5'-guanosine + diphosphate</text>
        <dbReference type="Rhea" id="RHEA:30519"/>
        <dbReference type="ChEBI" id="CHEBI:15378"/>
        <dbReference type="ChEBI" id="CHEBI:33019"/>
        <dbReference type="ChEBI" id="CHEBI:37565"/>
        <dbReference type="ChEBI" id="CHEBI:58702"/>
        <dbReference type="ChEBI" id="CHEBI:143701"/>
        <dbReference type="EC" id="2.7.7.105"/>
    </reaction>
</comment>
<dbReference type="Pfam" id="PF01983">
    <property type="entry name" value="CofC"/>
    <property type="match status" value="1"/>
</dbReference>
<keyword evidence="3 5" id="KW-0547">Nucleotide-binding</keyword>
<name>A0A2V4N5A1_9ACTN</name>
<dbReference type="GO" id="GO:0052645">
    <property type="term" value="P:F420-0 metabolic process"/>
    <property type="evidence" value="ECO:0007669"/>
    <property type="project" value="UniProtKB-UniRule"/>
</dbReference>
<dbReference type="SUPFAM" id="SSF53448">
    <property type="entry name" value="Nucleotide-diphospho-sugar transferases"/>
    <property type="match status" value="1"/>
</dbReference>
<proteinExistence type="inferred from homology"/>
<comment type="similarity">
    <text evidence="5">Belongs to the CofC family.</text>
</comment>
<evidence type="ECO:0000313" key="6">
    <source>
        <dbReference type="EMBL" id="PYC79111.1"/>
    </source>
</evidence>
<dbReference type="InterPro" id="IPR002835">
    <property type="entry name" value="CofC"/>
</dbReference>
<feature type="binding site" evidence="5">
    <location>
        <position position="148"/>
    </location>
    <ligand>
        <name>phosphoenolpyruvate</name>
        <dbReference type="ChEBI" id="CHEBI:58702"/>
    </ligand>
</feature>
<dbReference type="AlphaFoldDB" id="A0A2V4N5A1"/>
<dbReference type="EC" id="2.7.7.105" evidence="5"/>
<protein>
    <recommendedName>
        <fullName evidence="5">Phosphoenolpyruvate guanylyltransferase</fullName>
        <shortName evidence="5">PEP guanylyltransferase</shortName>
        <ecNumber evidence="5">2.7.7.105</ecNumber>
    </recommendedName>
</protein>
<comment type="caution">
    <text evidence="6">The sequence shown here is derived from an EMBL/GenBank/DDBJ whole genome shotgun (WGS) entry which is preliminary data.</text>
</comment>
<comment type="function">
    <text evidence="5">Guanylyltransferase that catalyzes the activation of phosphoenolpyruvate (PEP) as enolpyruvoyl-2-diphospho-5'-guanosine, via the condensation of PEP with GTP. It is involved in the biosynthesis of coenzyme F420, a hydride carrier cofactor.</text>
</comment>
<evidence type="ECO:0000256" key="4">
    <source>
        <dbReference type="ARBA" id="ARBA00023134"/>
    </source>
</evidence>
<keyword evidence="4 5" id="KW-0342">GTP-binding</keyword>
<dbReference type="RefSeq" id="WP_110669680.1">
    <property type="nucleotide sequence ID" value="NZ_PYBW01000045.1"/>
</dbReference>
<reference evidence="6 7" key="1">
    <citation type="submission" date="2018-03" db="EMBL/GenBank/DDBJ databases">
        <title>Bioinformatic expansion and discovery of thiopeptide antibiotics.</title>
        <authorList>
            <person name="Schwalen C.J."/>
            <person name="Hudson G.A."/>
            <person name="Mitchell D.A."/>
        </authorList>
    </citation>
    <scope>NUCLEOTIDE SEQUENCE [LARGE SCALE GENOMIC DNA]</scope>
    <source>
        <strain evidence="6 7">ATCC 21389</strain>
    </source>
</reference>
<evidence type="ECO:0000256" key="2">
    <source>
        <dbReference type="ARBA" id="ARBA00022695"/>
    </source>
</evidence>
<organism evidence="6 7">
    <name type="scientific">Streptomyces tateyamensis</name>
    <dbReference type="NCBI Taxonomy" id="565073"/>
    <lineage>
        <taxon>Bacteria</taxon>
        <taxon>Bacillati</taxon>
        <taxon>Actinomycetota</taxon>
        <taxon>Actinomycetes</taxon>
        <taxon>Kitasatosporales</taxon>
        <taxon>Streptomycetaceae</taxon>
        <taxon>Streptomyces</taxon>
    </lineage>
</organism>
<evidence type="ECO:0000313" key="7">
    <source>
        <dbReference type="Proteomes" id="UP000248039"/>
    </source>
</evidence>
<feature type="binding site" evidence="5">
    <location>
        <position position="167"/>
    </location>
    <ligand>
        <name>phosphoenolpyruvate</name>
        <dbReference type="ChEBI" id="CHEBI:58702"/>
    </ligand>
</feature>
<dbReference type="GO" id="GO:0005525">
    <property type="term" value="F:GTP binding"/>
    <property type="evidence" value="ECO:0007669"/>
    <property type="project" value="UniProtKB-KW"/>
</dbReference>
<dbReference type="Gene3D" id="3.90.550.10">
    <property type="entry name" value="Spore Coat Polysaccharide Biosynthesis Protein SpsA, Chain A"/>
    <property type="match status" value="1"/>
</dbReference>
<dbReference type="PANTHER" id="PTHR40392:SF1">
    <property type="entry name" value="2-PHOSPHO-L-LACTATE GUANYLYLTRANSFERASE"/>
    <property type="match status" value="1"/>
</dbReference>
<evidence type="ECO:0000256" key="3">
    <source>
        <dbReference type="ARBA" id="ARBA00022741"/>
    </source>
</evidence>
<accession>A0A2V4N5A1</accession>
<comment type="pathway">
    <text evidence="5">Cofactor biosynthesis; coenzyme F420 biosynthesis.</text>
</comment>
<dbReference type="UniPathway" id="UPA00071"/>
<dbReference type="PANTHER" id="PTHR40392">
    <property type="entry name" value="2-PHOSPHO-L-LACTATE GUANYLYLTRANSFERASE"/>
    <property type="match status" value="1"/>
</dbReference>
<dbReference type="InterPro" id="IPR029044">
    <property type="entry name" value="Nucleotide-diphossugar_trans"/>
</dbReference>
<dbReference type="HAMAP" id="MF_02114">
    <property type="entry name" value="CofC"/>
    <property type="match status" value="1"/>
</dbReference>